<reference evidence="3 4" key="1">
    <citation type="submission" date="2019-09" db="EMBL/GenBank/DDBJ databases">
        <title>Draft genome of the ectomycorrhizal ascomycete Sphaerosporella brunnea.</title>
        <authorList>
            <consortium name="DOE Joint Genome Institute"/>
            <person name="Benucci G.M."/>
            <person name="Marozzi G."/>
            <person name="Antonielli L."/>
            <person name="Sanchez S."/>
            <person name="Marco P."/>
            <person name="Wang X."/>
            <person name="Falini L.B."/>
            <person name="Barry K."/>
            <person name="Haridas S."/>
            <person name="Lipzen A."/>
            <person name="Labutti K."/>
            <person name="Grigoriev I.V."/>
            <person name="Murat C."/>
            <person name="Martin F."/>
            <person name="Albertini E."/>
            <person name="Donnini D."/>
            <person name="Bonito G."/>
        </authorList>
    </citation>
    <scope>NUCLEOTIDE SEQUENCE [LARGE SCALE GENOMIC DNA]</scope>
    <source>
        <strain evidence="3 4">Sb_GMNB300</strain>
    </source>
</reference>
<proteinExistence type="predicted"/>
<evidence type="ECO:0000313" key="4">
    <source>
        <dbReference type="Proteomes" id="UP000326924"/>
    </source>
</evidence>
<keyword evidence="1" id="KW-1133">Transmembrane helix</keyword>
<dbReference type="AlphaFoldDB" id="A0A5J5EVH9"/>
<feature type="transmembrane region" description="Helical" evidence="1">
    <location>
        <begin position="516"/>
        <end position="549"/>
    </location>
</feature>
<feature type="signal peptide" evidence="2">
    <location>
        <begin position="1"/>
        <end position="26"/>
    </location>
</feature>
<evidence type="ECO:0000313" key="3">
    <source>
        <dbReference type="EMBL" id="KAA8905474.1"/>
    </source>
</evidence>
<evidence type="ECO:0008006" key="5">
    <source>
        <dbReference type="Google" id="ProtNLM"/>
    </source>
</evidence>
<accession>A0A5J5EVH9</accession>
<keyword evidence="1" id="KW-0472">Membrane</keyword>
<evidence type="ECO:0000256" key="1">
    <source>
        <dbReference type="SAM" id="Phobius"/>
    </source>
</evidence>
<dbReference type="EMBL" id="VXIS01000099">
    <property type="protein sequence ID" value="KAA8905474.1"/>
    <property type="molecule type" value="Genomic_DNA"/>
</dbReference>
<evidence type="ECO:0000256" key="2">
    <source>
        <dbReference type="SAM" id="SignalP"/>
    </source>
</evidence>
<sequence>MAPTLLSLPSELLISILQLAITPSRPTHYPGPSTPPPTIDHIRQLHILSRTCRFLYHFVTSPTSDRALWHPLAVSLGIPASIPLDSILYAGTSAPQTRRWSEVVKLNYLWALPFPGTPALPKAHMIGNHAAPPVLDKGRRKTIELCVAGLGAQGPVFETAGVFASDRGTAWVKSEHARWCVDLDAGDKPAGGYSVSHGEVREYSAEKTNFKRWDLGRMEVEQFRILGSGLLVALGEEDGDGDGEKGVKKLVCVDAERRLWELDIDRDWQDMEDDYERWCKISSFCVSSTTIVCLVLRAPDKTFAKLTRLEFRVVNVRTGELEGITGFGNGKLSSHPHPGIQRRGNLTSVLDFPFLITDKYIISGWQGGELRVVDYRRFPPPTSYGIPLYLPLDENDPNSFLHTFSAITLSADGRYLGATTAKELFVVDMVEKKVVGRYGNGRRGKGNLRNPQDGFPSGIWCVWKEWKYSEGRSSSSSSLWEEVGMGVVYKQRLLAGRPTMATASQKLEVITRRHRWLAYALVCILCWQLGGTVWLVMAFVGSVTSVLYLQL</sequence>
<feature type="chain" id="PRO_5023897749" description="F-box domain-containing protein" evidence="2">
    <location>
        <begin position="27"/>
        <end position="551"/>
    </location>
</feature>
<comment type="caution">
    <text evidence="3">The sequence shown here is derived from an EMBL/GenBank/DDBJ whole genome shotgun (WGS) entry which is preliminary data.</text>
</comment>
<organism evidence="3 4">
    <name type="scientific">Sphaerosporella brunnea</name>
    <dbReference type="NCBI Taxonomy" id="1250544"/>
    <lineage>
        <taxon>Eukaryota</taxon>
        <taxon>Fungi</taxon>
        <taxon>Dikarya</taxon>
        <taxon>Ascomycota</taxon>
        <taxon>Pezizomycotina</taxon>
        <taxon>Pezizomycetes</taxon>
        <taxon>Pezizales</taxon>
        <taxon>Pyronemataceae</taxon>
        <taxon>Sphaerosporella</taxon>
    </lineage>
</organism>
<keyword evidence="2" id="KW-0732">Signal</keyword>
<dbReference type="OrthoDB" id="5373623at2759"/>
<dbReference type="SUPFAM" id="SSF50998">
    <property type="entry name" value="Quinoprotein alcohol dehydrogenase-like"/>
    <property type="match status" value="1"/>
</dbReference>
<keyword evidence="4" id="KW-1185">Reference proteome</keyword>
<gene>
    <name evidence="3" type="ORF">FN846DRAFT_950701</name>
</gene>
<dbReference type="InterPro" id="IPR011047">
    <property type="entry name" value="Quinoprotein_ADH-like_sf"/>
</dbReference>
<dbReference type="InParanoid" id="A0A5J5EVH9"/>
<dbReference type="Proteomes" id="UP000326924">
    <property type="component" value="Unassembled WGS sequence"/>
</dbReference>
<keyword evidence="1" id="KW-0812">Transmembrane</keyword>
<name>A0A5J5EVH9_9PEZI</name>
<protein>
    <recommendedName>
        <fullName evidence="5">F-box domain-containing protein</fullName>
    </recommendedName>
</protein>